<evidence type="ECO:0000256" key="6">
    <source>
        <dbReference type="ARBA" id="ARBA00023163"/>
    </source>
</evidence>
<feature type="region of interest" description="Disordered" evidence="10">
    <location>
        <begin position="249"/>
        <end position="273"/>
    </location>
</feature>
<evidence type="ECO:0000256" key="2">
    <source>
        <dbReference type="ARBA" id="ARBA00022771"/>
    </source>
</evidence>
<reference evidence="12" key="2">
    <citation type="journal article" date="2023" name="Int. J. Mol. Sci.">
        <title>De Novo Assembly and Annotation of 11 Diverse Shrub Willow (Salix) Genomes Reveals Novel Gene Organization in Sex-Linked Regions.</title>
        <authorList>
            <person name="Hyden B."/>
            <person name="Feng K."/>
            <person name="Yates T.B."/>
            <person name="Jawdy S."/>
            <person name="Cereghino C."/>
            <person name="Smart L.B."/>
            <person name="Muchero W."/>
        </authorList>
    </citation>
    <scope>NUCLEOTIDE SEQUENCE</scope>
    <source>
        <tissue evidence="12">Shoot tip</tissue>
    </source>
</reference>
<accession>A0A9Q0WMM1</accession>
<organism evidence="12 13">
    <name type="scientific">Salix purpurea</name>
    <name type="common">Purple osier willow</name>
    <dbReference type="NCBI Taxonomy" id="77065"/>
    <lineage>
        <taxon>Eukaryota</taxon>
        <taxon>Viridiplantae</taxon>
        <taxon>Streptophyta</taxon>
        <taxon>Embryophyta</taxon>
        <taxon>Tracheophyta</taxon>
        <taxon>Spermatophyta</taxon>
        <taxon>Magnoliopsida</taxon>
        <taxon>eudicotyledons</taxon>
        <taxon>Gunneridae</taxon>
        <taxon>Pentapetalae</taxon>
        <taxon>rosids</taxon>
        <taxon>fabids</taxon>
        <taxon>Malpighiales</taxon>
        <taxon>Salicaceae</taxon>
        <taxon>Saliceae</taxon>
        <taxon>Salix</taxon>
    </lineage>
</organism>
<evidence type="ECO:0000256" key="1">
    <source>
        <dbReference type="ARBA" id="ARBA00022723"/>
    </source>
</evidence>
<keyword evidence="7 8" id="KW-0539">Nucleus</keyword>
<dbReference type="GO" id="GO:0008270">
    <property type="term" value="F:zinc ion binding"/>
    <property type="evidence" value="ECO:0007669"/>
    <property type="project" value="UniProtKB-KW"/>
</dbReference>
<sequence length="326" mass="35774">MQGGGEDVTPNQERRLKSAQGDDPQQHHQPPQQPKKCPRCESLNTKFCYYNNYNLSQPRYFCKTCRRYWTLGGTLRNVPVGGGCRKGKRAKTSSSSSSGETSRFHQQPQLLQHNLAAPQNILATNNSGNLSCPVLRNKESGNLVSPPPGMSPMGSYFPGGGLLTSLEAIQSLNTNQPPLQSFPPQPLNQPVNLGGVLGETSNLGFLHGFNTVPPFGSQNQHQIQFYHVGDRDTKSYEHSFYPHNRESSIISSSRPATSSHDQQQNWHHGFMNSSNPTVSDTALWSTSTSTTVGHTNSNMINTTVGSSPLIPDQWKHDHLPGFGPPS</sequence>
<evidence type="ECO:0000256" key="10">
    <source>
        <dbReference type="SAM" id="MobiDB-lite"/>
    </source>
</evidence>
<comment type="function">
    <text evidence="9">Transcription factor that binds specifically to a 5'-AA[AG]G-3' consensus core sequence.</text>
</comment>
<dbReference type="GO" id="GO:0005634">
    <property type="term" value="C:nucleus"/>
    <property type="evidence" value="ECO:0007669"/>
    <property type="project" value="UniProtKB-SubCell"/>
</dbReference>
<keyword evidence="1 9" id="KW-0479">Metal-binding</keyword>
<evidence type="ECO:0000256" key="9">
    <source>
        <dbReference type="RuleBase" id="RU369094"/>
    </source>
</evidence>
<dbReference type="PROSITE" id="PS01361">
    <property type="entry name" value="ZF_DOF_1"/>
    <property type="match status" value="1"/>
</dbReference>
<protein>
    <recommendedName>
        <fullName evidence="9">Dof zinc finger protein</fullName>
    </recommendedName>
</protein>
<comment type="subcellular location">
    <subcellularLocation>
        <location evidence="8 9">Nucleus</location>
    </subcellularLocation>
</comment>
<reference evidence="12" key="1">
    <citation type="submission" date="2022-11" db="EMBL/GenBank/DDBJ databases">
        <authorList>
            <person name="Hyden B.L."/>
            <person name="Feng K."/>
            <person name="Yates T."/>
            <person name="Jawdy S."/>
            <person name="Smart L.B."/>
            <person name="Muchero W."/>
        </authorList>
    </citation>
    <scope>NUCLEOTIDE SEQUENCE</scope>
    <source>
        <tissue evidence="12">Shoot tip</tissue>
    </source>
</reference>
<evidence type="ECO:0000256" key="3">
    <source>
        <dbReference type="ARBA" id="ARBA00022833"/>
    </source>
</evidence>
<dbReference type="Pfam" id="PF02701">
    <property type="entry name" value="Zn_ribbon_Dof"/>
    <property type="match status" value="1"/>
</dbReference>
<keyword evidence="13" id="KW-1185">Reference proteome</keyword>
<feature type="domain" description="Dof-type" evidence="11">
    <location>
        <begin position="35"/>
        <end position="89"/>
    </location>
</feature>
<dbReference type="Proteomes" id="UP001151532">
    <property type="component" value="Chromosome 11"/>
</dbReference>
<evidence type="ECO:0000256" key="8">
    <source>
        <dbReference type="PROSITE-ProRule" id="PRU00071"/>
    </source>
</evidence>
<evidence type="ECO:0000256" key="7">
    <source>
        <dbReference type="ARBA" id="ARBA00023242"/>
    </source>
</evidence>
<feature type="region of interest" description="Disordered" evidence="10">
    <location>
        <begin position="1"/>
        <end position="37"/>
    </location>
</feature>
<keyword evidence="5 8" id="KW-0238">DNA-binding</keyword>
<keyword evidence="4 9" id="KW-0805">Transcription regulation</keyword>
<evidence type="ECO:0000256" key="4">
    <source>
        <dbReference type="ARBA" id="ARBA00023015"/>
    </source>
</evidence>
<comment type="caution">
    <text evidence="12">The sequence shown here is derived from an EMBL/GenBank/DDBJ whole genome shotgun (WGS) entry which is preliminary data.</text>
</comment>
<keyword evidence="3 9" id="KW-0862">Zinc</keyword>
<gene>
    <name evidence="12" type="ORF">OIU79_020676</name>
</gene>
<dbReference type="GO" id="GO:0003677">
    <property type="term" value="F:DNA binding"/>
    <property type="evidence" value="ECO:0007669"/>
    <property type="project" value="UniProtKB-UniRule"/>
</dbReference>
<dbReference type="InterPro" id="IPR003851">
    <property type="entry name" value="Znf_Dof"/>
</dbReference>
<dbReference type="AlphaFoldDB" id="A0A9Q0WMM1"/>
<dbReference type="InterPro" id="IPR045174">
    <property type="entry name" value="Dof"/>
</dbReference>
<evidence type="ECO:0000313" key="12">
    <source>
        <dbReference type="EMBL" id="KAJ6769864.1"/>
    </source>
</evidence>
<proteinExistence type="predicted"/>
<dbReference type="PANTHER" id="PTHR31992">
    <property type="entry name" value="DOF ZINC FINGER PROTEIN DOF1.4-RELATED"/>
    <property type="match status" value="1"/>
</dbReference>
<feature type="region of interest" description="Disordered" evidence="10">
    <location>
        <begin position="80"/>
        <end position="107"/>
    </location>
</feature>
<feature type="region of interest" description="Disordered" evidence="10">
    <location>
        <begin position="289"/>
        <end position="326"/>
    </location>
</feature>
<feature type="compositionally biased region" description="Polar residues" evidence="10">
    <location>
        <begin position="289"/>
        <end position="306"/>
    </location>
</feature>
<dbReference type="OrthoDB" id="1927254at2759"/>
<evidence type="ECO:0000259" key="11">
    <source>
        <dbReference type="PROSITE" id="PS50884"/>
    </source>
</evidence>
<name>A0A9Q0WMM1_SALPP</name>
<evidence type="ECO:0000256" key="5">
    <source>
        <dbReference type="ARBA" id="ARBA00023125"/>
    </source>
</evidence>
<dbReference type="EMBL" id="JAPFFK010000003">
    <property type="protein sequence ID" value="KAJ6769864.1"/>
    <property type="molecule type" value="Genomic_DNA"/>
</dbReference>
<keyword evidence="6 9" id="KW-0804">Transcription</keyword>
<dbReference type="PANTHER" id="PTHR31992:SF108">
    <property type="entry name" value="DOF ZINC FINGER PROTEIN"/>
    <property type="match status" value="1"/>
</dbReference>
<dbReference type="PROSITE" id="PS50884">
    <property type="entry name" value="ZF_DOF_2"/>
    <property type="match status" value="1"/>
</dbReference>
<keyword evidence="2 8" id="KW-0863">Zinc-finger</keyword>
<dbReference type="GO" id="GO:0003700">
    <property type="term" value="F:DNA-binding transcription factor activity"/>
    <property type="evidence" value="ECO:0007669"/>
    <property type="project" value="UniProtKB-UniRule"/>
</dbReference>
<evidence type="ECO:0000313" key="13">
    <source>
        <dbReference type="Proteomes" id="UP001151532"/>
    </source>
</evidence>
<feature type="compositionally biased region" description="Polar residues" evidence="10">
    <location>
        <begin position="254"/>
        <end position="273"/>
    </location>
</feature>